<dbReference type="InterPro" id="IPR017911">
    <property type="entry name" value="MacB-like_ATP-bd"/>
</dbReference>
<keyword evidence="6" id="KW-1185">Reference proteome</keyword>
<dbReference type="Proteomes" id="UP000093173">
    <property type="component" value="Unassembled WGS sequence"/>
</dbReference>
<dbReference type="FunFam" id="3.40.50.300:FF:001823">
    <property type="entry name" value="ABC transporter ATP-binding protein"/>
    <property type="match status" value="1"/>
</dbReference>
<gene>
    <name evidence="5" type="ORF">A6E14_08120</name>
</gene>
<dbReference type="InterPro" id="IPR015854">
    <property type="entry name" value="ABC_transpr_LolD-like"/>
</dbReference>
<dbReference type="GO" id="GO:0016887">
    <property type="term" value="F:ATP hydrolysis activity"/>
    <property type="evidence" value="ECO:0007669"/>
    <property type="project" value="InterPro"/>
</dbReference>
<dbReference type="PANTHER" id="PTHR24220:SF611">
    <property type="entry name" value="ATP-BINDING COMPONENT OF ABC TRANSPORTER-RELATED"/>
    <property type="match status" value="1"/>
</dbReference>
<dbReference type="InterPro" id="IPR027417">
    <property type="entry name" value="P-loop_NTPase"/>
</dbReference>
<dbReference type="SUPFAM" id="SSF52540">
    <property type="entry name" value="P-loop containing nucleoside triphosphate hydrolases"/>
    <property type="match status" value="1"/>
</dbReference>
<reference evidence="6" key="1">
    <citation type="submission" date="2016-06" db="EMBL/GenBank/DDBJ databases">
        <authorList>
            <person name="Hehemann J.-H."/>
            <person name="Arevalo P."/>
            <person name="Datta M.S."/>
            <person name="Polz M.F."/>
        </authorList>
    </citation>
    <scope>NUCLEOTIDE SEQUENCE [LARGE SCALE GENOMIC DNA]</scope>
    <source>
        <strain evidence="6">9CSC122</strain>
    </source>
</reference>
<dbReference type="SMART" id="SM00382">
    <property type="entry name" value="AAA"/>
    <property type="match status" value="1"/>
</dbReference>
<dbReference type="AlphaFoldDB" id="A0A1B9R0C3"/>
<keyword evidence="2" id="KW-0547">Nucleotide-binding</keyword>
<dbReference type="GO" id="GO:0022857">
    <property type="term" value="F:transmembrane transporter activity"/>
    <property type="evidence" value="ECO:0007669"/>
    <property type="project" value="TreeGrafter"/>
</dbReference>
<comment type="caution">
    <text evidence="5">The sequence shown here is derived from an EMBL/GenBank/DDBJ whole genome shotgun (WGS) entry which is preliminary data.</text>
</comment>
<dbReference type="GO" id="GO:0005886">
    <property type="term" value="C:plasma membrane"/>
    <property type="evidence" value="ECO:0007669"/>
    <property type="project" value="TreeGrafter"/>
</dbReference>
<dbReference type="EMBL" id="MAJZ01000391">
    <property type="protein sequence ID" value="OCH77195.1"/>
    <property type="molecule type" value="Genomic_DNA"/>
</dbReference>
<evidence type="ECO:0000256" key="2">
    <source>
        <dbReference type="ARBA" id="ARBA00022741"/>
    </source>
</evidence>
<dbReference type="InterPro" id="IPR003439">
    <property type="entry name" value="ABC_transporter-like_ATP-bd"/>
</dbReference>
<organism evidence="5 6">
    <name type="scientific">Vibrio genomosp. F10</name>
    <dbReference type="NCBI Taxonomy" id="723171"/>
    <lineage>
        <taxon>Bacteria</taxon>
        <taxon>Pseudomonadati</taxon>
        <taxon>Pseudomonadota</taxon>
        <taxon>Gammaproteobacteria</taxon>
        <taxon>Vibrionales</taxon>
        <taxon>Vibrionaceae</taxon>
        <taxon>Vibrio</taxon>
    </lineage>
</organism>
<protein>
    <submittedName>
        <fullName evidence="5">Methionine ABC transporter ATP-binding protein</fullName>
    </submittedName>
</protein>
<evidence type="ECO:0000259" key="4">
    <source>
        <dbReference type="PROSITE" id="PS50893"/>
    </source>
</evidence>
<dbReference type="InterPro" id="IPR003593">
    <property type="entry name" value="AAA+_ATPase"/>
</dbReference>
<evidence type="ECO:0000256" key="1">
    <source>
        <dbReference type="ARBA" id="ARBA00022448"/>
    </source>
</evidence>
<accession>A0A1B9R0C3</accession>
<keyword evidence="1" id="KW-0813">Transport</keyword>
<dbReference type="GO" id="GO:0005524">
    <property type="term" value="F:ATP binding"/>
    <property type="evidence" value="ECO:0007669"/>
    <property type="project" value="UniProtKB-KW"/>
</dbReference>
<keyword evidence="3 5" id="KW-0067">ATP-binding</keyword>
<dbReference type="RefSeq" id="WP_017036047.1">
    <property type="nucleotide sequence ID" value="NZ_JBNGCH010000391.1"/>
</dbReference>
<proteinExistence type="predicted"/>
<sequence length="238" mass="26369">MDSTLSDAVTPVVNITNLRFSWPNARQATLDIPEFSILEGEHVFIKGPSGCGKSTLLGLLTGINQVQQGRVDVLGTEIRALSPSLRDKFRADNIGYIFQQFNLLPYLSVIENVTLPCQFSSRRKQQLQQSMQQEAKDLLSRLHLPQDLLDKPVIELSIGQQQRVAAARALIGSPKLIIADEPTSALDHDNRTAFIELLLEQANLANSTLVFVSHDPTLEALFDRSINLKQLNKAGESQ</sequence>
<evidence type="ECO:0000256" key="3">
    <source>
        <dbReference type="ARBA" id="ARBA00022840"/>
    </source>
</evidence>
<name>A0A1B9R0C3_9VIBR</name>
<dbReference type="PANTHER" id="PTHR24220">
    <property type="entry name" value="IMPORT ATP-BINDING PROTEIN"/>
    <property type="match status" value="1"/>
</dbReference>
<evidence type="ECO:0000313" key="5">
    <source>
        <dbReference type="EMBL" id="OCH77195.1"/>
    </source>
</evidence>
<evidence type="ECO:0000313" key="6">
    <source>
        <dbReference type="Proteomes" id="UP000093173"/>
    </source>
</evidence>
<dbReference type="Gene3D" id="3.40.50.300">
    <property type="entry name" value="P-loop containing nucleotide triphosphate hydrolases"/>
    <property type="match status" value="1"/>
</dbReference>
<dbReference type="CDD" id="cd03255">
    <property type="entry name" value="ABC_MJ0796_LolCDE_FtsE"/>
    <property type="match status" value="1"/>
</dbReference>
<feature type="domain" description="ABC transporter" evidence="4">
    <location>
        <begin position="13"/>
        <end position="234"/>
    </location>
</feature>
<dbReference type="Pfam" id="PF00005">
    <property type="entry name" value="ABC_tran"/>
    <property type="match status" value="1"/>
</dbReference>
<dbReference type="PROSITE" id="PS50893">
    <property type="entry name" value="ABC_TRANSPORTER_2"/>
    <property type="match status" value="1"/>
</dbReference>